<accession>U2Q4J8</accession>
<dbReference type="Pfam" id="PF08862">
    <property type="entry name" value="DUF1829"/>
    <property type="match status" value="1"/>
</dbReference>
<organism evidence="3 4">
    <name type="scientific">Gemella bergeri ATCC 700627</name>
    <dbReference type="NCBI Taxonomy" id="1321820"/>
    <lineage>
        <taxon>Bacteria</taxon>
        <taxon>Bacillati</taxon>
        <taxon>Bacillota</taxon>
        <taxon>Bacilli</taxon>
        <taxon>Bacillales</taxon>
        <taxon>Gemellaceae</taxon>
        <taxon>Gemella</taxon>
    </lineage>
</organism>
<evidence type="ECO:0000313" key="3">
    <source>
        <dbReference type="EMBL" id="ERK57700.1"/>
    </source>
</evidence>
<dbReference type="Pfam" id="PF08861">
    <property type="entry name" value="DUF1828"/>
    <property type="match status" value="1"/>
</dbReference>
<protein>
    <submittedName>
        <fullName evidence="3">Cysteine protease domain, YopT-type</fullName>
    </submittedName>
</protein>
<comment type="caution">
    <text evidence="3">The sequence shown here is derived from an EMBL/GenBank/DDBJ whole genome shotgun (WGS) entry which is preliminary data.</text>
</comment>
<dbReference type="Proteomes" id="UP000016637">
    <property type="component" value="Unassembled WGS sequence"/>
</dbReference>
<dbReference type="HOGENOM" id="CLU_091320_0_0_9"/>
<name>U2Q4J8_9BACL</name>
<evidence type="ECO:0000259" key="1">
    <source>
        <dbReference type="Pfam" id="PF08861"/>
    </source>
</evidence>
<feature type="domain" description="DUF1829" evidence="2">
    <location>
        <begin position="167"/>
        <end position="255"/>
    </location>
</feature>
<dbReference type="PATRIC" id="fig|1321820.3.peg.998"/>
<evidence type="ECO:0000259" key="2">
    <source>
        <dbReference type="Pfam" id="PF08862"/>
    </source>
</evidence>
<proteinExistence type="predicted"/>
<sequence>MKEVLVMINITEIKEEYMNYISKNTHMNLLAGDSYEVNTLYTNAYGDGISFTIKYDGNHYILTDDGFTLWELQLNGIDLTKKNKRYQLLKSILNYNGLELSGEEIIKKTKRQNLGQAIHDMTQVLLNVYDLSLLHPQTVQSHFLDDVRGYFDGNTDYNVFPDLSITGKSRIEHKFNFLMMSKGKYKLVQVHNKITKDKLHFILASWLDTTENRIKSYGRNESLSIIISPDGYQELKEEYQEALSEYDINIINFEDKKKLKTQLGA</sequence>
<reference evidence="3 4" key="1">
    <citation type="submission" date="2013-08" db="EMBL/GenBank/DDBJ databases">
        <authorList>
            <person name="Weinstock G."/>
            <person name="Sodergren E."/>
            <person name="Wylie T."/>
            <person name="Fulton L."/>
            <person name="Fulton R."/>
            <person name="Fronick C."/>
            <person name="O'Laughlin M."/>
            <person name="Godfrey J."/>
            <person name="Miner T."/>
            <person name="Herter B."/>
            <person name="Appelbaum E."/>
            <person name="Cordes M."/>
            <person name="Lek S."/>
            <person name="Wollam A."/>
            <person name="Pepin K.H."/>
            <person name="Palsikar V.B."/>
            <person name="Mitreva M."/>
            <person name="Wilson R.K."/>
        </authorList>
    </citation>
    <scope>NUCLEOTIDE SEQUENCE [LARGE SCALE GENOMIC DNA]</scope>
    <source>
        <strain evidence="3 4">ATCC 700627</strain>
    </source>
</reference>
<dbReference type="InterPro" id="IPR014960">
    <property type="entry name" value="DUF1828"/>
</dbReference>
<dbReference type="AlphaFoldDB" id="U2Q4J8"/>
<dbReference type="eggNOG" id="ENOG502ZAE6">
    <property type="taxonomic scope" value="Bacteria"/>
</dbReference>
<feature type="domain" description="DUF1828" evidence="1">
    <location>
        <begin position="39"/>
        <end position="128"/>
    </location>
</feature>
<dbReference type="GO" id="GO:0008233">
    <property type="term" value="F:peptidase activity"/>
    <property type="evidence" value="ECO:0007669"/>
    <property type="project" value="UniProtKB-KW"/>
</dbReference>
<dbReference type="GO" id="GO:0006508">
    <property type="term" value="P:proteolysis"/>
    <property type="evidence" value="ECO:0007669"/>
    <property type="project" value="UniProtKB-KW"/>
</dbReference>
<keyword evidence="3" id="KW-0378">Hydrolase</keyword>
<dbReference type="EMBL" id="AWVP01000062">
    <property type="protein sequence ID" value="ERK57700.1"/>
    <property type="molecule type" value="Genomic_DNA"/>
</dbReference>
<dbReference type="InterPro" id="IPR014961">
    <property type="entry name" value="DUF1829"/>
</dbReference>
<keyword evidence="3" id="KW-0645">Protease</keyword>
<gene>
    <name evidence="3" type="ORF">HMPREF1983_01025</name>
</gene>
<keyword evidence="4" id="KW-1185">Reference proteome</keyword>
<evidence type="ECO:0000313" key="4">
    <source>
        <dbReference type="Proteomes" id="UP000016637"/>
    </source>
</evidence>